<dbReference type="SUPFAM" id="SSF55874">
    <property type="entry name" value="ATPase domain of HSP90 chaperone/DNA topoisomerase II/histidine kinase"/>
    <property type="match status" value="1"/>
</dbReference>
<evidence type="ECO:0000256" key="2">
    <source>
        <dbReference type="ARBA" id="ARBA00004651"/>
    </source>
</evidence>
<dbReference type="GO" id="GO:0005524">
    <property type="term" value="F:ATP binding"/>
    <property type="evidence" value="ECO:0007669"/>
    <property type="project" value="UniProtKB-KW"/>
</dbReference>
<keyword evidence="5" id="KW-0597">Phosphoprotein</keyword>
<dbReference type="Proteomes" id="UP000319671">
    <property type="component" value="Unassembled WGS sequence"/>
</dbReference>
<feature type="domain" description="Histidine kinase" evidence="15">
    <location>
        <begin position="478"/>
        <end position="691"/>
    </location>
</feature>
<feature type="transmembrane region" description="Helical" evidence="14">
    <location>
        <begin position="355"/>
        <end position="372"/>
    </location>
</feature>
<sequence>MDIKLKKYSHLLTTKIIVFMIAVVCFTGIIKAMIQVEVVHDGYFSMVLEEDYFLSKAYVRENEKIVSNLTTLLREYKSEENILKGGSIREERLKAEEMELYSDFQQYSKSYRPDLSEAENYSTFKTEYADKIAQARDKLIKEDLRNYHVLLQGLSEQKNPLYYASDGVNVYTNTTKPEKGQFKEYPTYLMFEDYKREIYPKVIEENELLHVITEPIEELNQDKTVVYIAFTDDFLNQKINEWKEDKALVTKNLSILATFLLGFTLSFGYLILVAGRSSFKDDHVHLHTVNRLYNDINILLCISLIAIWVTWMDNVAHQSIDKIAIPITIPISAALFILILSLVKHFKYKTFLKHTLIFAIIHKLITIVRNVYETGNVGVKTVLIVIGYPVLIALTFFMFPVTIGLAAWFAYKKVKSFQAIQDGVEKIKAGNLHHRIEVSTRGEFKKLAGNINSITDGLKMAVDRELKSERLKTELITNVSHDIRTPLTSIITYVDLLKGEEVSLRAAEYIEILDQKSKRLKLLTDDLFDAAKATSGNISVVFEKIDIASLITQGLGEVNDRIEASHLQFKLNHPKEKVYIEADGKLLWRSIENLLSNIFKYALNGSRVYIDIEDAGSEVQLTFKNISAFELNISADELMERFKRGDESRSSQGSGLGLSIAKSLIEVQKGKFNIYVDGDLFKAVISFPKMPDRQSKGAGES</sequence>
<dbReference type="RefSeq" id="WP_144568296.1">
    <property type="nucleotide sequence ID" value="NZ_VIVN01000023.1"/>
</dbReference>
<keyword evidence="6" id="KW-0808">Transferase</keyword>
<keyword evidence="11 14" id="KW-1133">Transmembrane helix</keyword>
<dbReference type="EMBL" id="VIVN01000023">
    <property type="protein sequence ID" value="TWD90192.1"/>
    <property type="molecule type" value="Genomic_DNA"/>
</dbReference>
<dbReference type="Gene3D" id="3.30.565.10">
    <property type="entry name" value="Histidine kinase-like ATPase, C-terminal domain"/>
    <property type="match status" value="1"/>
</dbReference>
<dbReference type="PANTHER" id="PTHR45528">
    <property type="entry name" value="SENSOR HISTIDINE KINASE CPXA"/>
    <property type="match status" value="1"/>
</dbReference>
<dbReference type="CDD" id="cd06225">
    <property type="entry name" value="HAMP"/>
    <property type="match status" value="1"/>
</dbReference>
<keyword evidence="8" id="KW-0547">Nucleotide-binding</keyword>
<dbReference type="GO" id="GO:0005886">
    <property type="term" value="C:plasma membrane"/>
    <property type="evidence" value="ECO:0007669"/>
    <property type="project" value="UniProtKB-SubCell"/>
</dbReference>
<evidence type="ECO:0000256" key="1">
    <source>
        <dbReference type="ARBA" id="ARBA00000085"/>
    </source>
</evidence>
<dbReference type="InterPro" id="IPR036890">
    <property type="entry name" value="HATPase_C_sf"/>
</dbReference>
<evidence type="ECO:0000259" key="16">
    <source>
        <dbReference type="PROSITE" id="PS50885"/>
    </source>
</evidence>
<dbReference type="InterPro" id="IPR003594">
    <property type="entry name" value="HATPase_dom"/>
</dbReference>
<dbReference type="AlphaFoldDB" id="A0A561CGM2"/>
<dbReference type="InterPro" id="IPR003661">
    <property type="entry name" value="HisK_dim/P_dom"/>
</dbReference>
<evidence type="ECO:0000256" key="7">
    <source>
        <dbReference type="ARBA" id="ARBA00022692"/>
    </source>
</evidence>
<keyword evidence="9 17" id="KW-0418">Kinase</keyword>
<evidence type="ECO:0000259" key="15">
    <source>
        <dbReference type="PROSITE" id="PS50109"/>
    </source>
</evidence>
<dbReference type="Pfam" id="PF00512">
    <property type="entry name" value="HisKA"/>
    <property type="match status" value="1"/>
</dbReference>
<comment type="subcellular location">
    <subcellularLocation>
        <location evidence="2">Cell membrane</location>
        <topology evidence="2">Multi-pass membrane protein</topology>
    </subcellularLocation>
</comment>
<accession>A0A561CGM2</accession>
<feature type="transmembrane region" description="Helical" evidence="14">
    <location>
        <begin position="253"/>
        <end position="272"/>
    </location>
</feature>
<evidence type="ECO:0000256" key="12">
    <source>
        <dbReference type="ARBA" id="ARBA00023012"/>
    </source>
</evidence>
<name>A0A561CGM2_9BACI</name>
<keyword evidence="12" id="KW-0902">Two-component regulatory system</keyword>
<evidence type="ECO:0000256" key="13">
    <source>
        <dbReference type="ARBA" id="ARBA00023136"/>
    </source>
</evidence>
<dbReference type="EC" id="2.7.13.3" evidence="3"/>
<evidence type="ECO:0000256" key="5">
    <source>
        <dbReference type="ARBA" id="ARBA00022553"/>
    </source>
</evidence>
<feature type="transmembrane region" description="Helical" evidence="14">
    <location>
        <begin position="384"/>
        <end position="411"/>
    </location>
</feature>
<evidence type="ECO:0000256" key="4">
    <source>
        <dbReference type="ARBA" id="ARBA00022475"/>
    </source>
</evidence>
<keyword evidence="7 14" id="KW-0812">Transmembrane</keyword>
<dbReference type="InterPro" id="IPR036097">
    <property type="entry name" value="HisK_dim/P_sf"/>
</dbReference>
<dbReference type="InterPro" id="IPR005467">
    <property type="entry name" value="His_kinase_dom"/>
</dbReference>
<dbReference type="CDD" id="cd00082">
    <property type="entry name" value="HisKA"/>
    <property type="match status" value="1"/>
</dbReference>
<keyword evidence="13 14" id="KW-0472">Membrane</keyword>
<keyword evidence="4" id="KW-1003">Cell membrane</keyword>
<proteinExistence type="predicted"/>
<dbReference type="Gene3D" id="6.10.340.10">
    <property type="match status" value="1"/>
</dbReference>
<evidence type="ECO:0000313" key="17">
    <source>
        <dbReference type="EMBL" id="TWD90192.1"/>
    </source>
</evidence>
<feature type="domain" description="HAMP" evidence="16">
    <location>
        <begin position="418"/>
        <end position="463"/>
    </location>
</feature>
<comment type="catalytic activity">
    <reaction evidence="1">
        <text>ATP + protein L-histidine = ADP + protein N-phospho-L-histidine.</text>
        <dbReference type="EC" id="2.7.13.3"/>
    </reaction>
</comment>
<dbReference type="SMART" id="SM00388">
    <property type="entry name" value="HisKA"/>
    <property type="match status" value="1"/>
</dbReference>
<keyword evidence="10" id="KW-0067">ATP-binding</keyword>
<evidence type="ECO:0000256" key="3">
    <source>
        <dbReference type="ARBA" id="ARBA00012438"/>
    </source>
</evidence>
<dbReference type="PROSITE" id="PS50885">
    <property type="entry name" value="HAMP"/>
    <property type="match status" value="1"/>
</dbReference>
<keyword evidence="18" id="KW-1185">Reference proteome</keyword>
<evidence type="ECO:0000256" key="11">
    <source>
        <dbReference type="ARBA" id="ARBA00022989"/>
    </source>
</evidence>
<gene>
    <name evidence="17" type="ORF">FB550_12314</name>
</gene>
<feature type="transmembrane region" description="Helical" evidence="14">
    <location>
        <begin position="292"/>
        <end position="311"/>
    </location>
</feature>
<dbReference type="InterPro" id="IPR050398">
    <property type="entry name" value="HssS/ArlS-like"/>
</dbReference>
<dbReference type="SUPFAM" id="SSF47384">
    <property type="entry name" value="Homodimeric domain of signal transducing histidine kinase"/>
    <property type="match status" value="1"/>
</dbReference>
<evidence type="ECO:0000256" key="8">
    <source>
        <dbReference type="ARBA" id="ARBA00022741"/>
    </source>
</evidence>
<feature type="transmembrane region" description="Helical" evidence="14">
    <location>
        <begin position="323"/>
        <end position="343"/>
    </location>
</feature>
<evidence type="ECO:0000256" key="6">
    <source>
        <dbReference type="ARBA" id="ARBA00022679"/>
    </source>
</evidence>
<dbReference type="PROSITE" id="PS50109">
    <property type="entry name" value="HIS_KIN"/>
    <property type="match status" value="1"/>
</dbReference>
<dbReference type="Gene3D" id="1.10.287.130">
    <property type="match status" value="1"/>
</dbReference>
<reference evidence="17 18" key="1">
    <citation type="submission" date="2019-06" db="EMBL/GenBank/DDBJ databases">
        <title>Sorghum-associated microbial communities from plants grown in Nebraska, USA.</title>
        <authorList>
            <person name="Schachtman D."/>
        </authorList>
    </citation>
    <scope>NUCLEOTIDE SEQUENCE [LARGE SCALE GENOMIC DNA]</scope>
    <source>
        <strain evidence="17 18">2482</strain>
    </source>
</reference>
<evidence type="ECO:0000256" key="14">
    <source>
        <dbReference type="SAM" id="Phobius"/>
    </source>
</evidence>
<feature type="transmembrane region" description="Helical" evidence="14">
    <location>
        <begin position="12"/>
        <end position="34"/>
    </location>
</feature>
<dbReference type="InterPro" id="IPR003660">
    <property type="entry name" value="HAMP_dom"/>
</dbReference>
<dbReference type="Pfam" id="PF02518">
    <property type="entry name" value="HATPase_c"/>
    <property type="match status" value="1"/>
</dbReference>
<dbReference type="SMART" id="SM00387">
    <property type="entry name" value="HATPase_c"/>
    <property type="match status" value="1"/>
</dbReference>
<evidence type="ECO:0000256" key="10">
    <source>
        <dbReference type="ARBA" id="ARBA00022840"/>
    </source>
</evidence>
<protein>
    <recommendedName>
        <fullName evidence="3">histidine kinase</fullName>
        <ecNumber evidence="3">2.7.13.3</ecNumber>
    </recommendedName>
</protein>
<evidence type="ECO:0000313" key="18">
    <source>
        <dbReference type="Proteomes" id="UP000319671"/>
    </source>
</evidence>
<evidence type="ECO:0000256" key="9">
    <source>
        <dbReference type="ARBA" id="ARBA00022777"/>
    </source>
</evidence>
<dbReference type="GO" id="GO:0000155">
    <property type="term" value="F:phosphorelay sensor kinase activity"/>
    <property type="evidence" value="ECO:0007669"/>
    <property type="project" value="InterPro"/>
</dbReference>
<comment type="caution">
    <text evidence="17">The sequence shown here is derived from an EMBL/GenBank/DDBJ whole genome shotgun (WGS) entry which is preliminary data.</text>
</comment>
<organism evidence="17 18">
    <name type="scientific">Neobacillus bataviensis</name>
    <dbReference type="NCBI Taxonomy" id="220685"/>
    <lineage>
        <taxon>Bacteria</taxon>
        <taxon>Bacillati</taxon>
        <taxon>Bacillota</taxon>
        <taxon>Bacilli</taxon>
        <taxon>Bacillales</taxon>
        <taxon>Bacillaceae</taxon>
        <taxon>Neobacillus</taxon>
    </lineage>
</organism>
<dbReference type="PANTHER" id="PTHR45528:SF1">
    <property type="entry name" value="SENSOR HISTIDINE KINASE CPXA"/>
    <property type="match status" value="1"/>
</dbReference>